<keyword evidence="4" id="KW-1185">Reference proteome</keyword>
<accession>A0A1Y2F8R8</accession>
<proteinExistence type="inferred from homology"/>
<dbReference type="GO" id="GO:0005634">
    <property type="term" value="C:nucleus"/>
    <property type="evidence" value="ECO:0007669"/>
    <property type="project" value="TreeGrafter"/>
</dbReference>
<dbReference type="Proteomes" id="UP000193685">
    <property type="component" value="Unassembled WGS sequence"/>
</dbReference>
<dbReference type="PANTHER" id="PTHR12790">
    <property type="entry name" value="TRANSCRIPTION INITIATION FACTOR IA RRN3"/>
    <property type="match status" value="1"/>
</dbReference>
<sequence>LLRQLTRSVISEAFQQRQLGNPTRYDDLRRTFAAKPTSADATSTVQLQQLLVALTHQITLLDSRSGSLVKAIIGMNWLGRPFSFVQTYNAFLGSLVSSHAEYSTLVVQMLIKNLTLLNPSIGKIPGLEVVSQAEIHQRVHAALSNVLDLVPFARENLVSVATSQFPHKSERLQAQTTFVANLLRLTQYVPIIEGAIIGVIVDKLISIDVEIQVDLEDMEPEEQGAVVDGAESDLQDEDSSNEALEFSEDELDDEQETSMNVQIINDNIQKLDALLKIMFEHLDRKLSNLPTIDGKLPKYCSAAQATFDSLLFALDTTILKTYQSRYTQFLLFWAAQKHLMFVDDFLGLVVQRAVDVTRPGSHRMIAASYIGSFAARAATLDRQTVRMLARVMLKAINGFLDDQQFTQGHARDTVKRFGVFYAMVQALFYVFCFRWAELRGATDAEPDDVLTDPTWLPGLQCTIERAIANPVLNPLRYCSATVVQQFARVSHHLNFVFCATIIEANRRSALSGPGEIDSFFPFDPYLLKQSKHFVEEVYNDWKPIPGMASDESDEEDEDD</sequence>
<dbReference type="STRING" id="56484.A0A1Y2F8R8"/>
<dbReference type="OMA" id="VCSPAIV"/>
<feature type="non-terminal residue" evidence="3">
    <location>
        <position position="559"/>
    </location>
</feature>
<dbReference type="RefSeq" id="XP_040724200.1">
    <property type="nucleotide sequence ID" value="XM_040867228.1"/>
</dbReference>
<dbReference type="EMBL" id="MCFI01000013">
    <property type="protein sequence ID" value="ORY80312.1"/>
    <property type="molecule type" value="Genomic_DNA"/>
</dbReference>
<name>A0A1Y2F8R8_PROLT</name>
<dbReference type="GO" id="GO:0006361">
    <property type="term" value="P:transcription initiation at RNA polymerase I promoter"/>
    <property type="evidence" value="ECO:0007669"/>
    <property type="project" value="InterPro"/>
</dbReference>
<evidence type="ECO:0000256" key="2">
    <source>
        <dbReference type="SAM" id="MobiDB-lite"/>
    </source>
</evidence>
<dbReference type="OrthoDB" id="26970at2759"/>
<dbReference type="GO" id="GO:0001181">
    <property type="term" value="F:RNA polymerase I general transcription initiation factor activity"/>
    <property type="evidence" value="ECO:0007669"/>
    <property type="project" value="InterPro"/>
</dbReference>
<evidence type="ECO:0000256" key="1">
    <source>
        <dbReference type="ARBA" id="ARBA00010098"/>
    </source>
</evidence>
<evidence type="ECO:0000313" key="4">
    <source>
        <dbReference type="Proteomes" id="UP000193685"/>
    </source>
</evidence>
<reference evidence="3 4" key="1">
    <citation type="submission" date="2016-07" db="EMBL/GenBank/DDBJ databases">
        <title>Pervasive Adenine N6-methylation of Active Genes in Fungi.</title>
        <authorList>
            <consortium name="DOE Joint Genome Institute"/>
            <person name="Mondo S.J."/>
            <person name="Dannebaum R.O."/>
            <person name="Kuo R.C."/>
            <person name="Labutti K."/>
            <person name="Haridas S."/>
            <person name="Kuo A."/>
            <person name="Salamov A."/>
            <person name="Ahrendt S.R."/>
            <person name="Lipzen A."/>
            <person name="Sullivan W."/>
            <person name="Andreopoulos W.B."/>
            <person name="Clum A."/>
            <person name="Lindquist E."/>
            <person name="Daum C."/>
            <person name="Ramamoorthy G.K."/>
            <person name="Gryganskyi A."/>
            <person name="Culley D."/>
            <person name="Magnuson J.K."/>
            <person name="James T.Y."/>
            <person name="O'Malley M.A."/>
            <person name="Stajich J.E."/>
            <person name="Spatafora J.W."/>
            <person name="Visel A."/>
            <person name="Grigoriev I.V."/>
        </authorList>
    </citation>
    <scope>NUCLEOTIDE SEQUENCE [LARGE SCALE GENOMIC DNA]</scope>
    <source>
        <strain evidence="3 4">12-1054</strain>
    </source>
</reference>
<feature type="compositionally biased region" description="Acidic residues" evidence="2">
    <location>
        <begin position="230"/>
        <end position="252"/>
    </location>
</feature>
<gene>
    <name evidence="3" type="ORF">BCR37DRAFT_336486</name>
</gene>
<dbReference type="PANTHER" id="PTHR12790:SF0">
    <property type="entry name" value="RNA POLYMERASE I-SPECIFIC TRANSCRIPTION INITIATION FACTOR RRN3-RELATED"/>
    <property type="match status" value="1"/>
</dbReference>
<dbReference type="GO" id="GO:0001042">
    <property type="term" value="F:RNA polymerase I core binding"/>
    <property type="evidence" value="ECO:0007669"/>
    <property type="project" value="TreeGrafter"/>
</dbReference>
<feature type="region of interest" description="Disordered" evidence="2">
    <location>
        <begin position="227"/>
        <end position="252"/>
    </location>
</feature>
<protein>
    <submittedName>
        <fullName evidence="3">RNA polymerase I-specific transcription initiation factor RRN3</fullName>
    </submittedName>
</protein>
<comment type="similarity">
    <text evidence="1">Belongs to the RRN3 family.</text>
</comment>
<dbReference type="AlphaFoldDB" id="A0A1Y2F8R8"/>
<evidence type="ECO:0000313" key="3">
    <source>
        <dbReference type="EMBL" id="ORY80312.1"/>
    </source>
</evidence>
<dbReference type="GO" id="GO:0003743">
    <property type="term" value="F:translation initiation factor activity"/>
    <property type="evidence" value="ECO:0007669"/>
    <property type="project" value="UniProtKB-KW"/>
</dbReference>
<feature type="non-terminal residue" evidence="3">
    <location>
        <position position="1"/>
    </location>
</feature>
<dbReference type="InterPro" id="IPR007991">
    <property type="entry name" value="RNA_pol_I_trans_ini_fac_RRN3"/>
</dbReference>
<comment type="caution">
    <text evidence="3">The sequence shown here is derived from an EMBL/GenBank/DDBJ whole genome shotgun (WGS) entry which is preliminary data.</text>
</comment>
<dbReference type="GeneID" id="63783827"/>
<keyword evidence="3" id="KW-0648">Protein biosynthesis</keyword>
<dbReference type="Pfam" id="PF05327">
    <property type="entry name" value="RRN3"/>
    <property type="match status" value="1"/>
</dbReference>
<keyword evidence="3" id="KW-0396">Initiation factor</keyword>
<organism evidence="3 4">
    <name type="scientific">Protomyces lactucae-debilis</name>
    <dbReference type="NCBI Taxonomy" id="2754530"/>
    <lineage>
        <taxon>Eukaryota</taxon>
        <taxon>Fungi</taxon>
        <taxon>Dikarya</taxon>
        <taxon>Ascomycota</taxon>
        <taxon>Taphrinomycotina</taxon>
        <taxon>Taphrinomycetes</taxon>
        <taxon>Taphrinales</taxon>
        <taxon>Protomycetaceae</taxon>
        <taxon>Protomyces</taxon>
    </lineage>
</organism>